<sequence length="66" mass="6984">MKKFKVRGMQSPDCAATVSQAVSTVDGVETVNVNLATGEVTYGPTACVDMSILKEAVEQAGYEVEE</sequence>
<dbReference type="SUPFAM" id="SSF55008">
    <property type="entry name" value="HMA, heavy metal-associated domain"/>
    <property type="match status" value="1"/>
</dbReference>
<dbReference type="InterPro" id="IPR006121">
    <property type="entry name" value="HMA_dom"/>
</dbReference>
<keyword evidence="3" id="KW-1185">Reference proteome</keyword>
<dbReference type="RefSeq" id="WP_174406023.1">
    <property type="nucleotide sequence ID" value="NZ_BLVO01000013.1"/>
</dbReference>
<dbReference type="PROSITE" id="PS50846">
    <property type="entry name" value="HMA_2"/>
    <property type="match status" value="1"/>
</dbReference>
<organism evidence="2 3">
    <name type="scientific">Desulfovibrio subterraneus</name>
    <dbReference type="NCBI Taxonomy" id="2718620"/>
    <lineage>
        <taxon>Bacteria</taxon>
        <taxon>Pseudomonadati</taxon>
        <taxon>Thermodesulfobacteriota</taxon>
        <taxon>Desulfovibrionia</taxon>
        <taxon>Desulfovibrionales</taxon>
        <taxon>Desulfovibrionaceae</taxon>
        <taxon>Desulfovibrio</taxon>
    </lineage>
</organism>
<gene>
    <name evidence="2" type="ORF">DSM101010T_27950</name>
</gene>
<evidence type="ECO:0000313" key="2">
    <source>
        <dbReference type="EMBL" id="GFM34430.1"/>
    </source>
</evidence>
<dbReference type="GO" id="GO:0046872">
    <property type="term" value="F:metal ion binding"/>
    <property type="evidence" value="ECO:0007669"/>
    <property type="project" value="InterPro"/>
</dbReference>
<dbReference type="AlphaFoldDB" id="A0A7J0BL89"/>
<dbReference type="Gene3D" id="3.30.70.100">
    <property type="match status" value="1"/>
</dbReference>
<evidence type="ECO:0000313" key="3">
    <source>
        <dbReference type="Proteomes" id="UP000503840"/>
    </source>
</evidence>
<dbReference type="CDD" id="cd00371">
    <property type="entry name" value="HMA"/>
    <property type="match status" value="1"/>
</dbReference>
<dbReference type="InterPro" id="IPR036163">
    <property type="entry name" value="HMA_dom_sf"/>
</dbReference>
<name>A0A7J0BL89_9BACT</name>
<evidence type="ECO:0000259" key="1">
    <source>
        <dbReference type="PROSITE" id="PS50846"/>
    </source>
</evidence>
<reference evidence="2 3" key="1">
    <citation type="submission" date="2020-05" db="EMBL/GenBank/DDBJ databases">
        <title>Draft genome sequence of Desulfovibrio sp. strain HN2T.</title>
        <authorList>
            <person name="Ueno A."/>
            <person name="Tamazawa S."/>
            <person name="Tamamura S."/>
            <person name="Murakami T."/>
            <person name="Kiyama T."/>
            <person name="Inomata H."/>
            <person name="Amano Y."/>
            <person name="Miyakawa K."/>
            <person name="Tamaki H."/>
            <person name="Naganuma T."/>
            <person name="Kaneko K."/>
        </authorList>
    </citation>
    <scope>NUCLEOTIDE SEQUENCE [LARGE SCALE GENOMIC DNA]</scope>
    <source>
        <strain evidence="2 3">HN2</strain>
    </source>
</reference>
<protein>
    <submittedName>
        <fullName evidence="2">Heavy metal-binding domain-containing protein</fullName>
    </submittedName>
</protein>
<accession>A0A7J0BL89</accession>
<proteinExistence type="predicted"/>
<comment type="caution">
    <text evidence="2">The sequence shown here is derived from an EMBL/GenBank/DDBJ whole genome shotgun (WGS) entry which is preliminary data.</text>
</comment>
<dbReference type="Proteomes" id="UP000503840">
    <property type="component" value="Unassembled WGS sequence"/>
</dbReference>
<dbReference type="Pfam" id="PF00403">
    <property type="entry name" value="HMA"/>
    <property type="match status" value="1"/>
</dbReference>
<dbReference type="EMBL" id="BLVO01000013">
    <property type="protein sequence ID" value="GFM34430.1"/>
    <property type="molecule type" value="Genomic_DNA"/>
</dbReference>
<feature type="domain" description="HMA" evidence="1">
    <location>
        <begin position="1"/>
        <end position="65"/>
    </location>
</feature>